<dbReference type="EMBL" id="QFYS01000006">
    <property type="protein sequence ID" value="RAK64447.1"/>
    <property type="molecule type" value="Genomic_DNA"/>
</dbReference>
<gene>
    <name evidence="2" type="ORF">DJ019_14930</name>
</gene>
<dbReference type="InterPro" id="IPR012338">
    <property type="entry name" value="Beta-lactam/transpept-like"/>
</dbReference>
<proteinExistence type="predicted"/>
<keyword evidence="3" id="KW-1185">Reference proteome</keyword>
<organism evidence="2 3">
    <name type="scientific">Phenylobacterium kunshanense</name>
    <dbReference type="NCBI Taxonomy" id="1445034"/>
    <lineage>
        <taxon>Bacteria</taxon>
        <taxon>Pseudomonadati</taxon>
        <taxon>Pseudomonadota</taxon>
        <taxon>Alphaproteobacteria</taxon>
        <taxon>Caulobacterales</taxon>
        <taxon>Caulobacteraceae</taxon>
        <taxon>Phenylobacterium</taxon>
    </lineage>
</organism>
<dbReference type="Gene3D" id="3.40.710.10">
    <property type="entry name" value="DD-peptidase/beta-lactamase superfamily"/>
    <property type="match status" value="1"/>
</dbReference>
<reference evidence="2 3" key="1">
    <citation type="submission" date="2018-05" db="EMBL/GenBank/DDBJ databases">
        <authorList>
            <person name="Lanie J.A."/>
            <person name="Ng W.-L."/>
            <person name="Kazmierczak K.M."/>
            <person name="Andrzejewski T.M."/>
            <person name="Davidsen T.M."/>
            <person name="Wayne K.J."/>
            <person name="Tettelin H."/>
            <person name="Glass J.I."/>
            <person name="Rusch D."/>
            <person name="Podicherti R."/>
            <person name="Tsui H.-C.T."/>
            <person name="Winkler M.E."/>
        </authorList>
    </citation>
    <scope>NUCLEOTIDE SEQUENCE [LARGE SCALE GENOMIC DNA]</scope>
    <source>
        <strain evidence="2 3">BUT-10</strain>
    </source>
</reference>
<accession>A0A328BBQ9</accession>
<dbReference type="OrthoDB" id="113033at2"/>
<dbReference type="PANTHER" id="PTHR46825">
    <property type="entry name" value="D-ALANYL-D-ALANINE-CARBOXYPEPTIDASE/ENDOPEPTIDASE AMPH"/>
    <property type="match status" value="1"/>
</dbReference>
<dbReference type="InterPro" id="IPR001466">
    <property type="entry name" value="Beta-lactam-related"/>
</dbReference>
<name>A0A328BBQ9_9CAUL</name>
<dbReference type="AlphaFoldDB" id="A0A328BBQ9"/>
<dbReference type="Proteomes" id="UP000249524">
    <property type="component" value="Unassembled WGS sequence"/>
</dbReference>
<dbReference type="Pfam" id="PF00144">
    <property type="entry name" value="Beta-lactamase"/>
    <property type="match status" value="1"/>
</dbReference>
<feature type="domain" description="Beta-lactamase-related" evidence="1">
    <location>
        <begin position="87"/>
        <end position="406"/>
    </location>
</feature>
<dbReference type="SUPFAM" id="SSF56601">
    <property type="entry name" value="beta-lactamase/transpeptidase-like"/>
    <property type="match status" value="1"/>
</dbReference>
<dbReference type="InterPro" id="IPR050491">
    <property type="entry name" value="AmpC-like"/>
</dbReference>
<sequence length="427" mass="45187">MYETGGGETHEPAKRAAGMITRAVLDVPRVGAEGRVGWTRRLATLAIGFVVLGWSAASHAAPASDDLRRIAAMEVGLKPAGAAAGARRLSDRMAELKVPGVSLAYFKDGRLHWTRTYGVADVAHPTPISPETRFQAASLTKPLAATVALRLVEAGALQLDEDVEPRLVSWKMPASELTRDEKVTLRRLLSHTAGLSVSGFPGYAQSAVLPNPVQVLSGAPPAITPPVVPLTTPGTKWSYSGGGYQVAELLMDDVTGTPFARLADRHVLGPAGMKLSSLEQPLPARLASKAATGHNFNGAPLAGRWHVYPELASAGLWTTPSDYARFMIGLQNAYAGRGPALVNRASARAMMTPVLNGYGLGWNLVPRGKTASFEHRGGNAGFQSYAAGLLDGSRQGFVIMTNGDRGMILVNEIADALAAAYDWPARR</sequence>
<evidence type="ECO:0000313" key="3">
    <source>
        <dbReference type="Proteomes" id="UP000249524"/>
    </source>
</evidence>
<protein>
    <recommendedName>
        <fullName evidence="1">Beta-lactamase-related domain-containing protein</fullName>
    </recommendedName>
</protein>
<evidence type="ECO:0000313" key="2">
    <source>
        <dbReference type="EMBL" id="RAK64447.1"/>
    </source>
</evidence>
<comment type="caution">
    <text evidence="2">The sequence shown here is derived from an EMBL/GenBank/DDBJ whole genome shotgun (WGS) entry which is preliminary data.</text>
</comment>
<evidence type="ECO:0000259" key="1">
    <source>
        <dbReference type="Pfam" id="PF00144"/>
    </source>
</evidence>
<dbReference type="PANTHER" id="PTHR46825:SF12">
    <property type="entry name" value="PENICILLIN-BINDING PROTEIN 4"/>
    <property type="match status" value="1"/>
</dbReference>